<feature type="non-terminal residue" evidence="1">
    <location>
        <position position="1"/>
    </location>
</feature>
<accession>A0A401RJM9</accession>
<dbReference type="AlphaFoldDB" id="A0A401RJM9"/>
<comment type="caution">
    <text evidence="1">The sequence shown here is derived from an EMBL/GenBank/DDBJ whole genome shotgun (WGS) entry which is preliminary data.</text>
</comment>
<evidence type="ECO:0000313" key="2">
    <source>
        <dbReference type="Proteomes" id="UP000287033"/>
    </source>
</evidence>
<dbReference type="Proteomes" id="UP000287033">
    <property type="component" value="Unassembled WGS sequence"/>
</dbReference>
<name>A0A401RJM9_CHIPU</name>
<gene>
    <name evidence="1" type="ORF">chiPu_0017896</name>
</gene>
<protein>
    <submittedName>
        <fullName evidence="1">Uncharacterized protein</fullName>
    </submittedName>
</protein>
<sequence length="71" mass="7909">IHKTQFSPSQEWSSGTSVHECVGKFGLSIHRDTGSSLYCSVARTDRRDTSPARMLPELRNPALEEIHRGAI</sequence>
<dbReference type="EMBL" id="BEZZ01001406">
    <property type="protein sequence ID" value="GCC18337.1"/>
    <property type="molecule type" value="Genomic_DNA"/>
</dbReference>
<organism evidence="1 2">
    <name type="scientific">Chiloscyllium punctatum</name>
    <name type="common">Brownbanded bambooshark</name>
    <name type="synonym">Hemiscyllium punctatum</name>
    <dbReference type="NCBI Taxonomy" id="137246"/>
    <lineage>
        <taxon>Eukaryota</taxon>
        <taxon>Metazoa</taxon>
        <taxon>Chordata</taxon>
        <taxon>Craniata</taxon>
        <taxon>Vertebrata</taxon>
        <taxon>Chondrichthyes</taxon>
        <taxon>Elasmobranchii</taxon>
        <taxon>Galeomorphii</taxon>
        <taxon>Galeoidea</taxon>
        <taxon>Orectolobiformes</taxon>
        <taxon>Hemiscylliidae</taxon>
        <taxon>Chiloscyllium</taxon>
    </lineage>
</organism>
<proteinExistence type="predicted"/>
<keyword evidence="2" id="KW-1185">Reference proteome</keyword>
<reference evidence="1 2" key="1">
    <citation type="journal article" date="2018" name="Nat. Ecol. Evol.">
        <title>Shark genomes provide insights into elasmobranch evolution and the origin of vertebrates.</title>
        <authorList>
            <person name="Hara Y"/>
            <person name="Yamaguchi K"/>
            <person name="Onimaru K"/>
            <person name="Kadota M"/>
            <person name="Koyanagi M"/>
            <person name="Keeley SD"/>
            <person name="Tatsumi K"/>
            <person name="Tanaka K"/>
            <person name="Motone F"/>
            <person name="Kageyama Y"/>
            <person name="Nozu R"/>
            <person name="Adachi N"/>
            <person name="Nishimura O"/>
            <person name="Nakagawa R"/>
            <person name="Tanegashima C"/>
            <person name="Kiyatake I"/>
            <person name="Matsumoto R"/>
            <person name="Murakumo K"/>
            <person name="Nishida K"/>
            <person name="Terakita A"/>
            <person name="Kuratani S"/>
            <person name="Sato K"/>
            <person name="Hyodo S Kuraku.S."/>
        </authorList>
    </citation>
    <scope>NUCLEOTIDE SEQUENCE [LARGE SCALE GENOMIC DNA]</scope>
</reference>
<evidence type="ECO:0000313" key="1">
    <source>
        <dbReference type="EMBL" id="GCC18337.1"/>
    </source>
</evidence>